<keyword evidence="1" id="KW-0479">Metal-binding</keyword>
<dbReference type="PROSITE" id="PS50966">
    <property type="entry name" value="ZF_SWIM"/>
    <property type="match status" value="1"/>
</dbReference>
<comment type="caution">
    <text evidence="3">The sequence shown here is derived from an EMBL/GenBank/DDBJ whole genome shotgun (WGS) entry which is preliminary data.</text>
</comment>
<proteinExistence type="predicted"/>
<name>M7NQT2_9BACT</name>
<dbReference type="Pfam" id="PF04434">
    <property type="entry name" value="SWIM"/>
    <property type="match status" value="1"/>
</dbReference>
<dbReference type="RefSeq" id="WP_009197404.1">
    <property type="nucleotide sequence ID" value="NZ_AODQ01000177.1"/>
</dbReference>
<dbReference type="Proteomes" id="UP000011910">
    <property type="component" value="Unassembled WGS sequence"/>
</dbReference>
<accession>M7NQT2</accession>
<evidence type="ECO:0000313" key="3">
    <source>
        <dbReference type="EMBL" id="EMR00854.1"/>
    </source>
</evidence>
<dbReference type="EMBL" id="AODQ01000177">
    <property type="protein sequence ID" value="EMR00854.1"/>
    <property type="molecule type" value="Genomic_DNA"/>
</dbReference>
<evidence type="ECO:0000313" key="4">
    <source>
        <dbReference type="Proteomes" id="UP000011910"/>
    </source>
</evidence>
<gene>
    <name evidence="3" type="ORF">ADICEAN_04029</name>
</gene>
<evidence type="ECO:0000256" key="1">
    <source>
        <dbReference type="PROSITE-ProRule" id="PRU00325"/>
    </source>
</evidence>
<dbReference type="InterPro" id="IPR007527">
    <property type="entry name" value="Znf_SWIM"/>
</dbReference>
<sequence>MNTLFTNAGKDLKSLLESLQPADLQLEVDSATYFKGQQYYDWGLVGNAAYNFDKSELSAHVAGSRDYTVRIALQQDEVQASCNCPVEGVCKHMVATLLYASQEAGAIEIGESRSKGSALYKQLLELPREELVERLLAYAPDEFLLEIHNRHASDAEAQVTYTKAEAGIRKLFTNTELLYSPQDFTEALHKQVSRLAGLEQQLQEELGPLIFYIIRKVEEAFDKGYLYDDEEEMSFELPDAFISLVEHYIRVLPYADKTRFLKKLDDALSDTAYEVFESLAGLSQESFEEGELPAVKDMLLKDYRDLSVPLTEEYYVLVRPLLSDAEKEQILLYLKDMDSGWVLELAYLYKEQGAAGKAIDMIRSGLHQNPAIFSDEQVYLLYLELLGKAGGELAPAFEEAITEYPSSSMLEKISSLRPGQTADYERLLEQHNPQALLVYLEKAGRLEEGLQLLQRNDRIWDHYRWVFFKKHIQDFPEEGVAYFSQVIEGNLPHTGNPHYYKIVEALKQIQLVDPPQATALAPISAPTTSAAPT</sequence>
<protein>
    <recommendedName>
        <fullName evidence="2">SWIM-type domain-containing protein</fullName>
    </recommendedName>
</protein>
<dbReference type="STRING" id="1279009.ADICEAN_04029"/>
<dbReference type="eggNOG" id="COG4715">
    <property type="taxonomic scope" value="Bacteria"/>
</dbReference>
<organism evidence="3 4">
    <name type="scientific">Cesiribacter andamanensis AMV16</name>
    <dbReference type="NCBI Taxonomy" id="1279009"/>
    <lineage>
        <taxon>Bacteria</taxon>
        <taxon>Pseudomonadati</taxon>
        <taxon>Bacteroidota</taxon>
        <taxon>Cytophagia</taxon>
        <taxon>Cytophagales</taxon>
        <taxon>Cesiribacteraceae</taxon>
        <taxon>Cesiribacter</taxon>
    </lineage>
</organism>
<evidence type="ECO:0000259" key="2">
    <source>
        <dbReference type="PROSITE" id="PS50966"/>
    </source>
</evidence>
<feature type="domain" description="SWIM-type" evidence="2">
    <location>
        <begin position="67"/>
        <end position="101"/>
    </location>
</feature>
<dbReference type="AlphaFoldDB" id="M7NQT2"/>
<dbReference type="GO" id="GO:0008270">
    <property type="term" value="F:zinc ion binding"/>
    <property type="evidence" value="ECO:0007669"/>
    <property type="project" value="UniProtKB-KW"/>
</dbReference>
<keyword evidence="1" id="KW-0863">Zinc-finger</keyword>
<reference evidence="3 4" key="1">
    <citation type="journal article" date="2013" name="Genome Announc.">
        <title>Draft Genome Sequence of Cesiribacter andamanensis Strain AMV16T, Isolated from a Soil Sample from a Mud Volcano in the Andaman Islands, India.</title>
        <authorList>
            <person name="Shivaji S."/>
            <person name="Ara S."/>
            <person name="Begum Z."/>
            <person name="Srinivas T.N."/>
            <person name="Singh A."/>
            <person name="Kumar Pinnaka A."/>
        </authorList>
    </citation>
    <scope>NUCLEOTIDE SEQUENCE [LARGE SCALE GENOMIC DNA]</scope>
    <source>
        <strain evidence="3 4">AMV16</strain>
    </source>
</reference>
<dbReference type="OrthoDB" id="977038at2"/>
<keyword evidence="1" id="KW-0862">Zinc</keyword>
<keyword evidence="4" id="KW-1185">Reference proteome</keyword>